<comment type="subcellular location">
    <subcellularLocation>
        <location evidence="2">Cytoplasm</location>
    </subcellularLocation>
</comment>
<comment type="similarity">
    <text evidence="1 2">Belongs to the CutC family.</text>
</comment>
<organism evidence="3 4">
    <name type="scientific">Porphyromonas somerae</name>
    <dbReference type="NCBI Taxonomy" id="322095"/>
    <lineage>
        <taxon>Bacteria</taxon>
        <taxon>Pseudomonadati</taxon>
        <taxon>Bacteroidota</taxon>
        <taxon>Bacteroidia</taxon>
        <taxon>Bacteroidales</taxon>
        <taxon>Porphyromonadaceae</taxon>
        <taxon>Porphyromonas</taxon>
    </lineage>
</organism>
<dbReference type="RefSeq" id="WP_060936167.1">
    <property type="nucleotide sequence ID" value="NZ_KQ960466.1"/>
</dbReference>
<dbReference type="FunFam" id="3.20.20.380:FF:000001">
    <property type="entry name" value="Copper homeostasis protein CutC"/>
    <property type="match status" value="1"/>
</dbReference>
<gene>
    <name evidence="2" type="primary">cutC</name>
    <name evidence="3" type="ORF">HMPREF3185_02174</name>
</gene>
<dbReference type="AlphaFoldDB" id="A0A134AYU6"/>
<keyword evidence="2" id="KW-0963">Cytoplasm</keyword>
<evidence type="ECO:0000313" key="3">
    <source>
        <dbReference type="EMBL" id="KXB72859.1"/>
    </source>
</evidence>
<evidence type="ECO:0000256" key="2">
    <source>
        <dbReference type="HAMAP-Rule" id="MF_00795"/>
    </source>
</evidence>
<dbReference type="InterPro" id="IPR036822">
    <property type="entry name" value="CutC-like_dom_sf"/>
</dbReference>
<dbReference type="EMBL" id="LSDK01000152">
    <property type="protein sequence ID" value="KXB72859.1"/>
    <property type="molecule type" value="Genomic_DNA"/>
</dbReference>
<comment type="caution">
    <text evidence="3">The sequence shown here is derived from an EMBL/GenBank/DDBJ whole genome shotgun (WGS) entry which is preliminary data.</text>
</comment>
<dbReference type="SUPFAM" id="SSF110395">
    <property type="entry name" value="CutC-like"/>
    <property type="match status" value="1"/>
</dbReference>
<dbReference type="GO" id="GO:0005737">
    <property type="term" value="C:cytoplasm"/>
    <property type="evidence" value="ECO:0007669"/>
    <property type="project" value="UniProtKB-SubCell"/>
</dbReference>
<comment type="caution">
    <text evidence="2">Once thought to be involved in copper homeostasis, experiments in E.coli have shown this is not the case.</text>
</comment>
<sequence>MSTYRIENCAGSAESARRAELGGAYRVELCAGLPEGGTTPSYGEILTARRAINIKLNVIIRPRSGDFLYTPIEVEAMLADIRMARELGADGIVVGCLTADGAVDKPLLRRFVEAAEGLPVTFHRAIDVCQDRTQALEDIIEAGCARVLTSGGAASAPEGADAIAALVKQAAGRIIIMPGAGVTPENVADLARKTGAREFHFSGRTAEPSPMRYRHEGVSMGGTVTIDEYAYLFTDPKKIRQAVEALQALE</sequence>
<dbReference type="OrthoDB" id="9815677at2"/>
<dbReference type="PATRIC" id="fig|322095.3.peg.2152"/>
<protein>
    <recommendedName>
        <fullName evidence="2">PF03932 family protein CutC</fullName>
    </recommendedName>
</protein>
<dbReference type="STRING" id="322095.HMPREF3185_02174"/>
<dbReference type="Proteomes" id="UP000070224">
    <property type="component" value="Unassembled WGS sequence"/>
</dbReference>
<keyword evidence="4" id="KW-1185">Reference proteome</keyword>
<dbReference type="InterPro" id="IPR005627">
    <property type="entry name" value="CutC-like"/>
</dbReference>
<dbReference type="PANTHER" id="PTHR12598:SF0">
    <property type="entry name" value="COPPER HOMEOSTASIS PROTEIN CUTC HOMOLOG"/>
    <property type="match status" value="1"/>
</dbReference>
<accession>A0A134AYU6</accession>
<dbReference type="Gene3D" id="3.20.20.380">
    <property type="entry name" value="Copper homeostasis (CutC) domain"/>
    <property type="match status" value="1"/>
</dbReference>
<dbReference type="HAMAP" id="MF_00795">
    <property type="entry name" value="CutC"/>
    <property type="match status" value="1"/>
</dbReference>
<reference evidence="4" key="1">
    <citation type="submission" date="2016-01" db="EMBL/GenBank/DDBJ databases">
        <authorList>
            <person name="Mitreva M."/>
            <person name="Pepin K.H."/>
            <person name="Mihindukulasuriya K.A."/>
            <person name="Fulton R."/>
            <person name="Fronick C."/>
            <person name="O'Laughlin M."/>
            <person name="Miner T."/>
            <person name="Herter B."/>
            <person name="Rosa B.A."/>
            <person name="Cordes M."/>
            <person name="Tomlinson C."/>
            <person name="Wollam A."/>
            <person name="Palsikar V.B."/>
            <person name="Mardis E.R."/>
            <person name="Wilson R.K."/>
        </authorList>
    </citation>
    <scope>NUCLEOTIDE SEQUENCE [LARGE SCALE GENOMIC DNA]</scope>
    <source>
        <strain evidence="4">KA00683</strain>
    </source>
</reference>
<dbReference type="Pfam" id="PF03932">
    <property type="entry name" value="CutC"/>
    <property type="match status" value="1"/>
</dbReference>
<evidence type="ECO:0000313" key="4">
    <source>
        <dbReference type="Proteomes" id="UP000070224"/>
    </source>
</evidence>
<proteinExistence type="inferred from homology"/>
<evidence type="ECO:0000256" key="1">
    <source>
        <dbReference type="ARBA" id="ARBA00007768"/>
    </source>
</evidence>
<dbReference type="GO" id="GO:0005507">
    <property type="term" value="F:copper ion binding"/>
    <property type="evidence" value="ECO:0007669"/>
    <property type="project" value="TreeGrafter"/>
</dbReference>
<name>A0A134AYU6_9PORP</name>
<dbReference type="PANTHER" id="PTHR12598">
    <property type="entry name" value="COPPER HOMEOSTASIS PROTEIN CUTC"/>
    <property type="match status" value="1"/>
</dbReference>